<comment type="caution">
    <text evidence="1">The sequence shown here is derived from an EMBL/GenBank/DDBJ whole genome shotgun (WGS) entry which is preliminary data.</text>
</comment>
<evidence type="ECO:0008006" key="3">
    <source>
        <dbReference type="Google" id="ProtNLM"/>
    </source>
</evidence>
<proteinExistence type="predicted"/>
<evidence type="ECO:0000313" key="2">
    <source>
        <dbReference type="Proteomes" id="UP000003711"/>
    </source>
</evidence>
<evidence type="ECO:0000313" key="1">
    <source>
        <dbReference type="EMBL" id="EEF88199.1"/>
    </source>
</evidence>
<dbReference type="EMBL" id="ACCH01000320">
    <property type="protein sequence ID" value="EEF88199.1"/>
    <property type="molecule type" value="Genomic_DNA"/>
</dbReference>
<sequence>MKKEKIDNPRINCITMKQNTPFTQRRHAHILNLILNRSLSLVLSLALSLSACHPDDLDGDNDSGIALTHFLAEILTPTDGITTIPTAARTRSDGTDDKGYTGLVKTRFISDDVIHIVLTDADNSNAIAYSTATLQQQDGSATSTARWIISPAMSTPQNGNFELLAFYNGQTAPYIASSSQSAPEAALKAYIQAERGSLFTTAPDTPDTPPYVDALTALYSSQSGNQTLANDPLKPSPGALNLASDGTLTASFQHRNAIINISGITNQLSAPVNAIRATIYSEDALNHTLPLTPIADATEAGNGACQWQAISRLNLNASYQSSFYLHSLTVTLGGTVNRDPDTGLNTVTGGTQVTVTIPAGDTAPDAADPSARGRRLYIARQYTYRLSLLPGACTAIPANGDLDGNDEDMKWDDQGNLLTVPQGYTPIYNEEELRKIGVKNTDGDYNYTNSDGKNYEYSLSANYILMTDINLTPGYDPATGTGGTLPDKDFNDIPDEGNTELWTPIGNEGTSTSFKGHFNGNGHTITGMTINTSTLKNAGFFGYTSGAVIYNLHMKDARVKNMNNNNKTGSLIGGCANGTTVSLCSATGCAVSGNETGGLIGETSQTDITLTRCHATDCKVSGTSYSGGLIGYNSSVITACYVRNCDLSGCTGYHGGLVGCYSNAILFGCYTSGNTFGSNTSASLVGSNYGSIIASAYAVNATKNDNSGDATTIGLITENKKSNNDLSPTLSGLVSPFKESSSTGNTDTNGEPTGFGFYWGTGYQQLLVTGADKDTAEGVTTTTKPLFALDNEIRNDCTFNITAPIIENGTVTTAGNTTLTNVSTVMVNTTGNIYAQKRNWTAAGIWGATLDAAAGNTVGSTDATKKVILAPPIIQWSYQGEQ</sequence>
<reference evidence="1 2" key="2">
    <citation type="submission" date="2009-01" db="EMBL/GenBank/DDBJ databases">
        <title>Draft genome sequence of Bacteroides cellulosilyticus (DSM 14838).</title>
        <authorList>
            <person name="Sudarsanam P."/>
            <person name="Ley R."/>
            <person name="Guruge J."/>
            <person name="Turnbaugh P.J."/>
            <person name="Mahowald M."/>
            <person name="Liep D."/>
            <person name="Gordon J."/>
        </authorList>
    </citation>
    <scope>NUCLEOTIDE SEQUENCE [LARGE SCALE GENOMIC DNA]</scope>
    <source>
        <strain evidence="1 2">DSM 14838</strain>
    </source>
</reference>
<dbReference type="Proteomes" id="UP000003711">
    <property type="component" value="Unassembled WGS sequence"/>
</dbReference>
<dbReference type="Gene3D" id="2.160.20.110">
    <property type="match status" value="1"/>
</dbReference>
<protein>
    <recommendedName>
        <fullName evidence="3">GLUG domain-containing protein</fullName>
    </recommendedName>
</protein>
<name>E2NIS4_9BACE</name>
<dbReference type="HOGENOM" id="CLU_326448_0_0_10"/>
<accession>E2NIS4</accession>
<reference evidence="1 2" key="1">
    <citation type="submission" date="2008-12" db="EMBL/GenBank/DDBJ databases">
        <authorList>
            <person name="Fulton L."/>
            <person name="Clifton S."/>
            <person name="Fulton B."/>
            <person name="Xu J."/>
            <person name="Minx P."/>
            <person name="Pepin K.H."/>
            <person name="Johnson M."/>
            <person name="Bhonagiri V."/>
            <person name="Nash W.E."/>
            <person name="Mardis E.R."/>
            <person name="Wilson R.K."/>
        </authorList>
    </citation>
    <scope>NUCLEOTIDE SEQUENCE [LARGE SCALE GENOMIC DNA]</scope>
    <source>
        <strain evidence="1 2">DSM 14838</strain>
    </source>
</reference>
<organism evidence="1 2">
    <name type="scientific">Bacteroides cellulosilyticus DSM 14838</name>
    <dbReference type="NCBI Taxonomy" id="537012"/>
    <lineage>
        <taxon>Bacteria</taxon>
        <taxon>Pseudomonadati</taxon>
        <taxon>Bacteroidota</taxon>
        <taxon>Bacteroidia</taxon>
        <taxon>Bacteroidales</taxon>
        <taxon>Bacteroidaceae</taxon>
        <taxon>Bacteroides</taxon>
    </lineage>
</organism>
<dbReference type="AlphaFoldDB" id="E2NIS4"/>
<gene>
    <name evidence="1" type="ORF">BACCELL_04210</name>
</gene>